<keyword evidence="4" id="KW-1185">Reference proteome</keyword>
<feature type="transmembrane region" description="Helical" evidence="2">
    <location>
        <begin position="293"/>
        <end position="317"/>
    </location>
</feature>
<evidence type="ECO:0000256" key="2">
    <source>
        <dbReference type="SAM" id="Phobius"/>
    </source>
</evidence>
<protein>
    <submittedName>
        <fullName evidence="3">Uncharacterized protein</fullName>
    </submittedName>
</protein>
<reference evidence="3" key="1">
    <citation type="submission" date="2020-11" db="EMBL/GenBank/DDBJ databases">
        <authorList>
            <consortium name="DOE Joint Genome Institute"/>
            <person name="Ahrendt S."/>
            <person name="Riley R."/>
            <person name="Andreopoulos W."/>
            <person name="Labutti K."/>
            <person name="Pangilinan J."/>
            <person name="Ruiz-Duenas F.J."/>
            <person name="Barrasa J.M."/>
            <person name="Sanchez-Garcia M."/>
            <person name="Camarero S."/>
            <person name="Miyauchi S."/>
            <person name="Serrano A."/>
            <person name="Linde D."/>
            <person name="Babiker R."/>
            <person name="Drula E."/>
            <person name="Ayuso-Fernandez I."/>
            <person name="Pacheco R."/>
            <person name="Padilla G."/>
            <person name="Ferreira P."/>
            <person name="Barriuso J."/>
            <person name="Kellner H."/>
            <person name="Castanera R."/>
            <person name="Alfaro M."/>
            <person name="Ramirez L."/>
            <person name="Pisabarro A.G."/>
            <person name="Kuo A."/>
            <person name="Tritt A."/>
            <person name="Lipzen A."/>
            <person name="He G."/>
            <person name="Yan M."/>
            <person name="Ng V."/>
            <person name="Cullen D."/>
            <person name="Martin F."/>
            <person name="Rosso M.-N."/>
            <person name="Henrissat B."/>
            <person name="Hibbett D."/>
            <person name="Martinez A.T."/>
            <person name="Grigoriev I.V."/>
        </authorList>
    </citation>
    <scope>NUCLEOTIDE SEQUENCE</scope>
    <source>
        <strain evidence="3">MF-IS2</strain>
    </source>
</reference>
<dbReference type="EMBL" id="MU152581">
    <property type="protein sequence ID" value="KAF9440378.1"/>
    <property type="molecule type" value="Genomic_DNA"/>
</dbReference>
<feature type="non-terminal residue" evidence="3">
    <location>
        <position position="435"/>
    </location>
</feature>
<proteinExistence type="predicted"/>
<feature type="compositionally biased region" description="Polar residues" evidence="1">
    <location>
        <begin position="72"/>
        <end position="86"/>
    </location>
</feature>
<dbReference type="AlphaFoldDB" id="A0A9P6BWB6"/>
<accession>A0A9P6BWB6</accession>
<feature type="transmembrane region" description="Helical" evidence="2">
    <location>
        <begin position="394"/>
        <end position="412"/>
    </location>
</feature>
<keyword evidence="2" id="KW-0812">Transmembrane</keyword>
<comment type="caution">
    <text evidence="3">The sequence shown here is derived from an EMBL/GenBank/DDBJ whole genome shotgun (WGS) entry which is preliminary data.</text>
</comment>
<gene>
    <name evidence="3" type="ORF">P691DRAFT_782528</name>
</gene>
<evidence type="ECO:0000256" key="1">
    <source>
        <dbReference type="SAM" id="MobiDB-lite"/>
    </source>
</evidence>
<organism evidence="3 4">
    <name type="scientific">Macrolepiota fuliginosa MF-IS2</name>
    <dbReference type="NCBI Taxonomy" id="1400762"/>
    <lineage>
        <taxon>Eukaryota</taxon>
        <taxon>Fungi</taxon>
        <taxon>Dikarya</taxon>
        <taxon>Basidiomycota</taxon>
        <taxon>Agaricomycotina</taxon>
        <taxon>Agaricomycetes</taxon>
        <taxon>Agaricomycetidae</taxon>
        <taxon>Agaricales</taxon>
        <taxon>Agaricineae</taxon>
        <taxon>Agaricaceae</taxon>
        <taxon>Macrolepiota</taxon>
    </lineage>
</organism>
<sequence length="435" mass="45772">MPHKAKNKPASNVLLAFKLSVATQHFLTLMNQNHQVLSQFTAMELMNIGGGEWEQIHQDLLAMNFTKVGDPTMTSSHNKQSSNSDNDNVKDEVINDIPMEPPTPIQVFNEAALQTLAPSHEASTPPSPPAAVATSPAAAASISPASPCGCASYTGAVAKNLNPAAPPSFFIEVPTIPTDTSLPTMVATANKALTSTITSTSDLNIIKATLSGGLLRSTGTMSETPPRPIQPPFGLTYLIHNKAPAPPLSSATPSSSMEVWSSSRAPRCTQEPPSANGAGNGVMSWTCVATQQYGVLSVLVCTCWLTIDLSLGVAMVTPKLHPPFLLPLLMSLAHMSAPASTVAINMLQMTGTAHIGATDLTGPGSRTGPSGMPQPAKASHLPLPLHVAPSPHCVTILCIPSVGALLLPSLPLTKRTRRMTMKWSLAMSWMTMLFT</sequence>
<keyword evidence="2" id="KW-1133">Transmembrane helix</keyword>
<dbReference type="Proteomes" id="UP000807342">
    <property type="component" value="Unassembled WGS sequence"/>
</dbReference>
<feature type="region of interest" description="Disordered" evidence="1">
    <location>
        <begin position="71"/>
        <end position="99"/>
    </location>
</feature>
<name>A0A9P6BWB6_9AGAR</name>
<evidence type="ECO:0000313" key="3">
    <source>
        <dbReference type="EMBL" id="KAF9440378.1"/>
    </source>
</evidence>
<evidence type="ECO:0000313" key="4">
    <source>
        <dbReference type="Proteomes" id="UP000807342"/>
    </source>
</evidence>
<keyword evidence="2" id="KW-0472">Membrane</keyword>